<dbReference type="WBParaSite" id="L893_g20312.t1">
    <property type="protein sequence ID" value="L893_g20312.t1"/>
    <property type="gene ID" value="L893_g20312"/>
</dbReference>
<organism evidence="1 2">
    <name type="scientific">Steinernema glaseri</name>
    <dbReference type="NCBI Taxonomy" id="37863"/>
    <lineage>
        <taxon>Eukaryota</taxon>
        <taxon>Metazoa</taxon>
        <taxon>Ecdysozoa</taxon>
        <taxon>Nematoda</taxon>
        <taxon>Chromadorea</taxon>
        <taxon>Rhabditida</taxon>
        <taxon>Tylenchina</taxon>
        <taxon>Panagrolaimomorpha</taxon>
        <taxon>Strongyloidoidea</taxon>
        <taxon>Steinernematidae</taxon>
        <taxon>Steinernema</taxon>
    </lineage>
</organism>
<sequence>MKMIENRTQLTYLEGSLEGDLYLDDRFISDLTTKWRDSSDCLGRTFVVKTSLGGVAREALADELYNTVITQMHFNMHPRMNGMAFTKDFDSFAFENYKCNVSCKSILRDLEDYLDE</sequence>
<dbReference type="AlphaFoldDB" id="A0A1I7YVP8"/>
<name>A0A1I7YVP8_9BILA</name>
<reference evidence="2" key="1">
    <citation type="submission" date="2016-11" db="UniProtKB">
        <authorList>
            <consortium name="WormBaseParasite"/>
        </authorList>
    </citation>
    <scope>IDENTIFICATION</scope>
</reference>
<keyword evidence="1" id="KW-1185">Reference proteome</keyword>
<dbReference type="Proteomes" id="UP000095287">
    <property type="component" value="Unplaced"/>
</dbReference>
<accession>A0A1I7YVP8</accession>
<proteinExistence type="predicted"/>
<protein>
    <submittedName>
        <fullName evidence="2">Serine/threonine-protein kinase 32B</fullName>
    </submittedName>
</protein>
<evidence type="ECO:0000313" key="2">
    <source>
        <dbReference type="WBParaSite" id="L893_g20312.t1"/>
    </source>
</evidence>
<evidence type="ECO:0000313" key="1">
    <source>
        <dbReference type="Proteomes" id="UP000095287"/>
    </source>
</evidence>